<accession>A0ABN9TSK7</accession>
<sequence length="101" mass="11109">MIRKPVLATRLASFTMVSFPMLVFSTLTPTCATALVTLLEIDISARRAANVEANVECTLRPWYDAHGPPTTEHERGMHAAAMLPKRALALAIPFLQLMHHG</sequence>
<keyword evidence="2" id="KW-1185">Reference proteome</keyword>
<comment type="caution">
    <text evidence="1">The sequence shown here is derived from an EMBL/GenBank/DDBJ whole genome shotgun (WGS) entry which is preliminary data.</text>
</comment>
<protein>
    <recommendedName>
        <fullName evidence="3">Secreted protein</fullName>
    </recommendedName>
</protein>
<proteinExistence type="predicted"/>
<reference evidence="1" key="1">
    <citation type="submission" date="2023-10" db="EMBL/GenBank/DDBJ databases">
        <authorList>
            <person name="Chen Y."/>
            <person name="Shah S."/>
            <person name="Dougan E. K."/>
            <person name="Thang M."/>
            <person name="Chan C."/>
        </authorList>
    </citation>
    <scope>NUCLEOTIDE SEQUENCE [LARGE SCALE GENOMIC DNA]</scope>
</reference>
<evidence type="ECO:0000313" key="2">
    <source>
        <dbReference type="Proteomes" id="UP001189429"/>
    </source>
</evidence>
<dbReference type="Proteomes" id="UP001189429">
    <property type="component" value="Unassembled WGS sequence"/>
</dbReference>
<dbReference type="EMBL" id="CAUYUJ010015007">
    <property type="protein sequence ID" value="CAK0848759.1"/>
    <property type="molecule type" value="Genomic_DNA"/>
</dbReference>
<name>A0ABN9TSK7_9DINO</name>
<gene>
    <name evidence="1" type="ORF">PCOR1329_LOCUS41635</name>
</gene>
<organism evidence="1 2">
    <name type="scientific">Prorocentrum cordatum</name>
    <dbReference type="NCBI Taxonomy" id="2364126"/>
    <lineage>
        <taxon>Eukaryota</taxon>
        <taxon>Sar</taxon>
        <taxon>Alveolata</taxon>
        <taxon>Dinophyceae</taxon>
        <taxon>Prorocentrales</taxon>
        <taxon>Prorocentraceae</taxon>
        <taxon>Prorocentrum</taxon>
    </lineage>
</organism>
<evidence type="ECO:0008006" key="3">
    <source>
        <dbReference type="Google" id="ProtNLM"/>
    </source>
</evidence>
<evidence type="ECO:0000313" key="1">
    <source>
        <dbReference type="EMBL" id="CAK0848759.1"/>
    </source>
</evidence>